<evidence type="ECO:0000313" key="14">
    <source>
        <dbReference type="Proteomes" id="UP000007110"/>
    </source>
</evidence>
<feature type="transmembrane region" description="Helical" evidence="11">
    <location>
        <begin position="101"/>
        <end position="123"/>
    </location>
</feature>
<feature type="transmembrane region" description="Helical" evidence="11">
    <location>
        <begin position="191"/>
        <end position="212"/>
    </location>
</feature>
<dbReference type="PANTHER" id="PTHR24228">
    <property type="entry name" value="B2 BRADYKININ RECEPTOR/ANGIOTENSIN II RECEPTOR"/>
    <property type="match status" value="1"/>
</dbReference>
<dbReference type="PROSITE" id="PS00237">
    <property type="entry name" value="G_PROTEIN_RECEP_F1_1"/>
    <property type="match status" value="1"/>
</dbReference>
<feature type="compositionally biased region" description="Polar residues" evidence="10">
    <location>
        <begin position="243"/>
        <end position="253"/>
    </location>
</feature>
<dbReference type="SMART" id="SM01381">
    <property type="entry name" value="7TM_GPCR_Srsx"/>
    <property type="match status" value="1"/>
</dbReference>
<dbReference type="Pfam" id="PF00001">
    <property type="entry name" value="7tm_1"/>
    <property type="match status" value="1"/>
</dbReference>
<evidence type="ECO:0000256" key="9">
    <source>
        <dbReference type="RuleBase" id="RU000688"/>
    </source>
</evidence>
<evidence type="ECO:0000256" key="10">
    <source>
        <dbReference type="SAM" id="MobiDB-lite"/>
    </source>
</evidence>
<keyword evidence="8 9" id="KW-0807">Transducer</keyword>
<accession>A0A7M7RB26</accession>
<feature type="transmembrane region" description="Helical" evidence="11">
    <location>
        <begin position="144"/>
        <end position="165"/>
    </location>
</feature>
<reference evidence="13" key="2">
    <citation type="submission" date="2021-01" db="UniProtKB">
        <authorList>
            <consortium name="EnsemblMetazoa"/>
        </authorList>
    </citation>
    <scope>IDENTIFICATION</scope>
</reference>
<name>A0A7M7RB26_STRPU</name>
<evidence type="ECO:0000256" key="8">
    <source>
        <dbReference type="ARBA" id="ARBA00023224"/>
    </source>
</evidence>
<evidence type="ECO:0000259" key="12">
    <source>
        <dbReference type="PROSITE" id="PS50262"/>
    </source>
</evidence>
<keyword evidence="5 9" id="KW-0297">G-protein coupled receptor</keyword>
<feature type="transmembrane region" description="Helical" evidence="11">
    <location>
        <begin position="63"/>
        <end position="81"/>
    </location>
</feature>
<dbReference type="PANTHER" id="PTHR24228:SF72">
    <property type="entry name" value="G-PROTEIN COUPLED RECEPTORS FAMILY 1 PROFILE DOMAIN-CONTAINING PROTEIN"/>
    <property type="match status" value="1"/>
</dbReference>
<dbReference type="InterPro" id="IPR000276">
    <property type="entry name" value="GPCR_Rhodpsn"/>
</dbReference>
<comment type="subcellular location">
    <subcellularLocation>
        <location evidence="1">Cell membrane</location>
        <topology evidence="1">Multi-pass membrane protein</topology>
    </subcellularLocation>
</comment>
<dbReference type="KEGG" id="spu:577948"/>
<evidence type="ECO:0000256" key="6">
    <source>
        <dbReference type="ARBA" id="ARBA00023136"/>
    </source>
</evidence>
<feature type="region of interest" description="Disordered" evidence="10">
    <location>
        <begin position="229"/>
        <end position="259"/>
    </location>
</feature>
<feature type="transmembrane region" description="Helical" evidence="11">
    <location>
        <begin position="269"/>
        <end position="291"/>
    </location>
</feature>
<feature type="transmembrane region" description="Helical" evidence="11">
    <location>
        <begin position="297"/>
        <end position="315"/>
    </location>
</feature>
<dbReference type="CDD" id="cd00637">
    <property type="entry name" value="7tm_classA_rhodopsin-like"/>
    <property type="match status" value="1"/>
</dbReference>
<keyword evidence="3 9" id="KW-0812">Transmembrane</keyword>
<dbReference type="PROSITE" id="PS50262">
    <property type="entry name" value="G_PROTEIN_RECEP_F1_2"/>
    <property type="match status" value="1"/>
</dbReference>
<dbReference type="PRINTS" id="PR00237">
    <property type="entry name" value="GPCRRHODOPSN"/>
</dbReference>
<keyword evidence="4 11" id="KW-1133">Transmembrane helix</keyword>
<organism evidence="13 14">
    <name type="scientific">Strongylocentrotus purpuratus</name>
    <name type="common">Purple sea urchin</name>
    <dbReference type="NCBI Taxonomy" id="7668"/>
    <lineage>
        <taxon>Eukaryota</taxon>
        <taxon>Metazoa</taxon>
        <taxon>Echinodermata</taxon>
        <taxon>Eleutherozoa</taxon>
        <taxon>Echinozoa</taxon>
        <taxon>Echinoidea</taxon>
        <taxon>Euechinoidea</taxon>
        <taxon>Echinacea</taxon>
        <taxon>Camarodonta</taxon>
        <taxon>Echinidea</taxon>
        <taxon>Strongylocentrotidae</taxon>
        <taxon>Strongylocentrotus</taxon>
    </lineage>
</organism>
<reference evidence="14" key="1">
    <citation type="submission" date="2015-02" db="EMBL/GenBank/DDBJ databases">
        <title>Genome sequencing for Strongylocentrotus purpuratus.</title>
        <authorList>
            <person name="Murali S."/>
            <person name="Liu Y."/>
            <person name="Vee V."/>
            <person name="English A."/>
            <person name="Wang M."/>
            <person name="Skinner E."/>
            <person name="Han Y."/>
            <person name="Muzny D.M."/>
            <person name="Worley K.C."/>
            <person name="Gibbs R.A."/>
        </authorList>
    </citation>
    <scope>NUCLEOTIDE SEQUENCE</scope>
</reference>
<evidence type="ECO:0000256" key="5">
    <source>
        <dbReference type="ARBA" id="ARBA00023040"/>
    </source>
</evidence>
<dbReference type="GO" id="GO:0007186">
    <property type="term" value="P:G protein-coupled receptor signaling pathway"/>
    <property type="evidence" value="ECO:0000318"/>
    <property type="project" value="GO_Central"/>
</dbReference>
<dbReference type="GeneID" id="577948"/>
<dbReference type="InterPro" id="IPR017452">
    <property type="entry name" value="GPCR_Rhodpsn_7TM"/>
</dbReference>
<dbReference type="OMA" id="ILMSVNC"/>
<dbReference type="RefSeq" id="XP_783238.3">
    <property type="nucleotide sequence ID" value="XM_778145.3"/>
</dbReference>
<dbReference type="Gene3D" id="1.20.1070.10">
    <property type="entry name" value="Rhodopsin 7-helix transmembrane proteins"/>
    <property type="match status" value="1"/>
</dbReference>
<dbReference type="GO" id="GO:0005886">
    <property type="term" value="C:plasma membrane"/>
    <property type="evidence" value="ECO:0007669"/>
    <property type="project" value="UniProtKB-SubCell"/>
</dbReference>
<dbReference type="AlphaFoldDB" id="A0A7M7RB26"/>
<dbReference type="OrthoDB" id="10044919at2759"/>
<feature type="domain" description="G-protein coupled receptors family 1 profile" evidence="12">
    <location>
        <begin position="43"/>
        <end position="314"/>
    </location>
</feature>
<evidence type="ECO:0000256" key="11">
    <source>
        <dbReference type="SAM" id="Phobius"/>
    </source>
</evidence>
<keyword evidence="14" id="KW-1185">Reference proteome</keyword>
<dbReference type="Proteomes" id="UP000007110">
    <property type="component" value="Unassembled WGS sequence"/>
</dbReference>
<feature type="transmembrane region" description="Helical" evidence="11">
    <location>
        <begin position="27"/>
        <end position="51"/>
    </location>
</feature>
<comment type="similarity">
    <text evidence="9">Belongs to the G-protein coupled receptor 1 family.</text>
</comment>
<dbReference type="EnsemblMetazoa" id="XM_778145">
    <property type="protein sequence ID" value="XP_783238"/>
    <property type="gene ID" value="LOC577948"/>
</dbReference>
<proteinExistence type="inferred from homology"/>
<evidence type="ECO:0000313" key="13">
    <source>
        <dbReference type="EnsemblMetazoa" id="XP_783238"/>
    </source>
</evidence>
<protein>
    <recommendedName>
        <fullName evidence="12">G-protein coupled receptors family 1 profile domain-containing protein</fullName>
    </recommendedName>
</protein>
<keyword evidence="2" id="KW-1003">Cell membrane</keyword>
<evidence type="ECO:0000256" key="4">
    <source>
        <dbReference type="ARBA" id="ARBA00022989"/>
    </source>
</evidence>
<dbReference type="InParanoid" id="A0A7M7RB26"/>
<keyword evidence="7 9" id="KW-0675">Receptor</keyword>
<dbReference type="GO" id="GO:0004930">
    <property type="term" value="F:G protein-coupled receptor activity"/>
    <property type="evidence" value="ECO:0007669"/>
    <property type="project" value="UniProtKB-KW"/>
</dbReference>
<feature type="compositionally biased region" description="Low complexity" evidence="10">
    <location>
        <begin position="231"/>
        <end position="242"/>
    </location>
</feature>
<keyword evidence="6 11" id="KW-0472">Membrane</keyword>
<evidence type="ECO:0000256" key="2">
    <source>
        <dbReference type="ARBA" id="ARBA00022475"/>
    </source>
</evidence>
<evidence type="ECO:0000256" key="3">
    <source>
        <dbReference type="ARBA" id="ARBA00022692"/>
    </source>
</evidence>
<evidence type="ECO:0000256" key="7">
    <source>
        <dbReference type="ARBA" id="ARBA00023170"/>
    </source>
</evidence>
<sequence>MSDTNTVMNQTGGHDEEEFEVGHIHRVIGATILCIISLIGIFGNSLVILAVSVSKKLHTITNVFVVSLSITDLLTCAILPFQSLGLVHPAKWPLNPTFCQVVGASVYILTLTSVFTLANIAFNRYYLITRRREAYQRLYTPSKLCLMQTLAWLQAILCLAIPELINIETLGYSDEQHWCSWLSKPEDPIGIYETIAFVNIFLAFLLILFCYVKIFMRVREQRKVMANNNLPSEPTAAPSAATDTQLENPQNPQDKPEIRKRDSQINKNLFSVVCAFFFSVMPHTLCVLIPGHEIPSIYTFILMSVNCCINPLIYADKHPHFKQVFRCLLRCQYDKIPNPVSWVRMYAE</sequence>
<dbReference type="FunCoup" id="A0A7M7RB26">
    <property type="interactions" value="424"/>
</dbReference>
<dbReference type="SUPFAM" id="SSF81321">
    <property type="entry name" value="Family A G protein-coupled receptor-like"/>
    <property type="match status" value="1"/>
</dbReference>
<evidence type="ECO:0000256" key="1">
    <source>
        <dbReference type="ARBA" id="ARBA00004651"/>
    </source>
</evidence>